<dbReference type="Pfam" id="PF01928">
    <property type="entry name" value="CYTH"/>
    <property type="match status" value="1"/>
</dbReference>
<dbReference type="CDD" id="cd07374">
    <property type="entry name" value="CYTH-like_Pase"/>
    <property type="match status" value="1"/>
</dbReference>
<keyword evidence="5" id="KW-1185">Reference proteome</keyword>
<dbReference type="KEGG" id="cmq:B840_08720"/>
<dbReference type="PANTHER" id="PTHR39339:SF1">
    <property type="entry name" value="CHAD DOMAIN-CONTAINING PROTEIN"/>
    <property type="match status" value="1"/>
</dbReference>
<dbReference type="EMBL" id="CP007790">
    <property type="protein sequence ID" value="AJK69342.1"/>
    <property type="molecule type" value="Genomic_DNA"/>
</dbReference>
<feature type="domain" description="CYTH" evidence="2">
    <location>
        <begin position="6"/>
        <end position="209"/>
    </location>
</feature>
<reference evidence="4 5" key="1">
    <citation type="submission" date="2014-05" db="EMBL/GenBank/DDBJ databases">
        <title>Complete genome sequence of Corynebacterium marinum DSM 44953.</title>
        <authorList>
            <person name="Schaffert L."/>
            <person name="Albersmeier A."/>
            <person name="Kalinowski J."/>
            <person name="Ruckert C."/>
        </authorList>
    </citation>
    <scope>NUCLEOTIDE SEQUENCE [LARGE SCALE GENOMIC DNA]</scope>
    <source>
        <strain evidence="4 5">DSM 44953</strain>
    </source>
</reference>
<feature type="region of interest" description="Disordered" evidence="1">
    <location>
        <begin position="374"/>
        <end position="430"/>
    </location>
</feature>
<dbReference type="SUPFAM" id="SSF55154">
    <property type="entry name" value="CYTH-like phosphatases"/>
    <property type="match status" value="1"/>
</dbReference>
<feature type="region of interest" description="Disordered" evidence="1">
    <location>
        <begin position="576"/>
        <end position="598"/>
    </location>
</feature>
<dbReference type="PROSITE" id="PS51708">
    <property type="entry name" value="CHAD"/>
    <property type="match status" value="1"/>
</dbReference>
<gene>
    <name evidence="4" type="ORF">B840_08720</name>
</gene>
<dbReference type="Proteomes" id="UP000031928">
    <property type="component" value="Chromosome"/>
</dbReference>
<evidence type="ECO:0000259" key="3">
    <source>
        <dbReference type="PROSITE" id="PS51708"/>
    </source>
</evidence>
<dbReference type="InterPro" id="IPR038186">
    <property type="entry name" value="CHAD_dom_sf"/>
</dbReference>
<evidence type="ECO:0000259" key="2">
    <source>
        <dbReference type="PROSITE" id="PS51707"/>
    </source>
</evidence>
<sequence>MSTRTFLEVEAKFAVVDTAVVPDLTRLAGVEAIASTKTHRMSAIYYDTTDLRLTRSRITLRRREGGDDDGWHLKLPAVAGRLEVHADLGEPVDGLYQVPEEILSQVRALVRREELQPIAQVDNERVESVLADAEGRPLAEFCDDHVSAWSLLPGGSPSSWREWEIELAGETPGTEQGENILHSATQLFISAGARVSSSPAKLVMALGDSVHQAPLPPFLVDADVDPDSPAAAVVAALKLNRDKLHEYDPKVRRDEWDSVHQMRVATRELRSHMETFNGILGGEELEYIESELKLLASMLGYARDAEVVEERFLRLLDSEDSDILDETTRGHLREDMGTEYRRAHRRVIATLNSDRYLDLLDAIDSLLADPPVVGAHAAGPGTPEKVDEADDTEQPAADLPAGDEAETGEPVAEVAPEEEVAETVAPQPQTAEEVEAILSEHLEEAYQRLIKRHRKAVENWENPELTLHQREDYFHDMRKSAKKLRYAAEAVGAATSLKTKRLYNACKQMQSSLGDFQDAVTSRDRLVQMADAARRRGEDTFGYGLLYQRERAIGLKSLEEYSEEVKAIRSAYERLTKNAKEQAKKKNRKDRKEEKKQK</sequence>
<dbReference type="PANTHER" id="PTHR39339">
    <property type="entry name" value="SLR1444 PROTEIN"/>
    <property type="match status" value="1"/>
</dbReference>
<dbReference type="InterPro" id="IPR033469">
    <property type="entry name" value="CYTH-like_dom_sf"/>
</dbReference>
<dbReference type="STRING" id="1224162.B840_08720"/>
<dbReference type="HOGENOM" id="CLU_026984_1_0_11"/>
<dbReference type="InterPro" id="IPR023577">
    <property type="entry name" value="CYTH_domain"/>
</dbReference>
<evidence type="ECO:0000313" key="5">
    <source>
        <dbReference type="Proteomes" id="UP000031928"/>
    </source>
</evidence>
<dbReference type="PROSITE" id="PS51707">
    <property type="entry name" value="CYTH"/>
    <property type="match status" value="1"/>
</dbReference>
<evidence type="ECO:0000313" key="4">
    <source>
        <dbReference type="EMBL" id="AJK69342.1"/>
    </source>
</evidence>
<evidence type="ECO:0000256" key="1">
    <source>
        <dbReference type="SAM" id="MobiDB-lite"/>
    </source>
</evidence>
<dbReference type="Pfam" id="PF05235">
    <property type="entry name" value="CHAD"/>
    <property type="match status" value="1"/>
</dbReference>
<dbReference type="AlphaFoldDB" id="A0A0B6THE3"/>
<accession>A0A0B6THE3</accession>
<dbReference type="RefSeq" id="WP_042621819.1">
    <property type="nucleotide sequence ID" value="NZ_CP007790.1"/>
</dbReference>
<protein>
    <submittedName>
        <fullName evidence="4">Chad domain containing protein</fullName>
    </submittedName>
</protein>
<dbReference type="Gene3D" id="1.40.20.10">
    <property type="entry name" value="CHAD domain"/>
    <property type="match status" value="1"/>
</dbReference>
<dbReference type="Gene3D" id="2.40.320.10">
    <property type="entry name" value="Hypothetical Protein Pfu-838710-001"/>
    <property type="match status" value="1"/>
</dbReference>
<dbReference type="SMART" id="SM00880">
    <property type="entry name" value="CHAD"/>
    <property type="match status" value="1"/>
</dbReference>
<dbReference type="SMART" id="SM01118">
    <property type="entry name" value="CYTH"/>
    <property type="match status" value="1"/>
</dbReference>
<name>A0A0B6THE3_9CORY</name>
<feature type="domain" description="CHAD" evidence="3">
    <location>
        <begin position="226"/>
        <end position="570"/>
    </location>
</feature>
<proteinExistence type="predicted"/>
<dbReference type="OrthoDB" id="9777271at2"/>
<organism evidence="4 5">
    <name type="scientific">Corynebacterium marinum DSM 44953</name>
    <dbReference type="NCBI Taxonomy" id="1224162"/>
    <lineage>
        <taxon>Bacteria</taxon>
        <taxon>Bacillati</taxon>
        <taxon>Actinomycetota</taxon>
        <taxon>Actinomycetes</taxon>
        <taxon>Mycobacteriales</taxon>
        <taxon>Corynebacteriaceae</taxon>
        <taxon>Corynebacterium</taxon>
    </lineage>
</organism>
<dbReference type="InterPro" id="IPR007899">
    <property type="entry name" value="CHAD_dom"/>
</dbReference>